<reference evidence="2 3" key="1">
    <citation type="journal article" date="2016" name="Nat. Commun.">
        <title>Thousands of microbial genomes shed light on interconnected biogeochemical processes in an aquifer system.</title>
        <authorList>
            <person name="Anantharaman K."/>
            <person name="Brown C.T."/>
            <person name="Hug L.A."/>
            <person name="Sharon I."/>
            <person name="Castelle C.J."/>
            <person name="Probst A.J."/>
            <person name="Thomas B.C."/>
            <person name="Singh A."/>
            <person name="Wilkins M.J."/>
            <person name="Karaoz U."/>
            <person name="Brodie E.L."/>
            <person name="Williams K.H."/>
            <person name="Hubbard S.S."/>
            <person name="Banfield J.F."/>
        </authorList>
    </citation>
    <scope>NUCLEOTIDE SEQUENCE [LARGE SCALE GENOMIC DNA]</scope>
</reference>
<dbReference type="Proteomes" id="UP000177122">
    <property type="component" value="Unassembled WGS sequence"/>
</dbReference>
<proteinExistence type="predicted"/>
<dbReference type="AlphaFoldDB" id="A0A1G2CXA8"/>
<evidence type="ECO:0000256" key="1">
    <source>
        <dbReference type="SAM" id="MobiDB-lite"/>
    </source>
</evidence>
<dbReference type="EMBL" id="MHLI01000006">
    <property type="protein sequence ID" value="OGZ05862.1"/>
    <property type="molecule type" value="Genomic_DNA"/>
</dbReference>
<accession>A0A1G2CXA8</accession>
<feature type="region of interest" description="Disordered" evidence="1">
    <location>
        <begin position="43"/>
        <end position="64"/>
    </location>
</feature>
<name>A0A1G2CXA8_9BACT</name>
<evidence type="ECO:0000313" key="2">
    <source>
        <dbReference type="EMBL" id="OGZ05862.1"/>
    </source>
</evidence>
<evidence type="ECO:0000313" key="3">
    <source>
        <dbReference type="Proteomes" id="UP000177122"/>
    </source>
</evidence>
<comment type="caution">
    <text evidence="2">The sequence shown here is derived from an EMBL/GenBank/DDBJ whole genome shotgun (WGS) entry which is preliminary data.</text>
</comment>
<organism evidence="2 3">
    <name type="scientific">Candidatus Lloydbacteria bacterium RIFCSPHIGHO2_01_FULL_49_22</name>
    <dbReference type="NCBI Taxonomy" id="1798658"/>
    <lineage>
        <taxon>Bacteria</taxon>
        <taxon>Candidatus Lloydiibacteriota</taxon>
    </lineage>
</organism>
<protein>
    <submittedName>
        <fullName evidence="2">Uncharacterized protein</fullName>
    </submittedName>
</protein>
<gene>
    <name evidence="2" type="ORF">A2845_03605</name>
</gene>
<sequence>MHLAQTNIRGVWMGTMRFAVLAEGKAPQFIGISDLTMIPGKFRFPDTPAANDETFDDTSPQKLD</sequence>